<evidence type="ECO:0000313" key="12">
    <source>
        <dbReference type="Proteomes" id="UP000634136"/>
    </source>
</evidence>
<comment type="subcellular location">
    <subcellularLocation>
        <location evidence="2">Membrane</location>
    </subcellularLocation>
</comment>
<dbReference type="PRINTS" id="PR00463">
    <property type="entry name" value="EP450I"/>
</dbReference>
<evidence type="ECO:0000313" key="11">
    <source>
        <dbReference type="EMBL" id="KAF7813153.1"/>
    </source>
</evidence>
<keyword evidence="5" id="KW-0479">Metal-binding</keyword>
<comment type="caution">
    <text evidence="11">The sequence shown here is derived from an EMBL/GenBank/DDBJ whole genome shotgun (WGS) entry which is preliminary data.</text>
</comment>
<evidence type="ECO:0000256" key="10">
    <source>
        <dbReference type="SAM" id="Phobius"/>
    </source>
</evidence>
<evidence type="ECO:0000256" key="5">
    <source>
        <dbReference type="ARBA" id="ARBA00022723"/>
    </source>
</evidence>
<dbReference type="OrthoDB" id="1470350at2759"/>
<dbReference type="EMBL" id="JAAIUW010000010">
    <property type="protein sequence ID" value="KAF7813153.1"/>
    <property type="molecule type" value="Genomic_DNA"/>
</dbReference>
<dbReference type="GO" id="GO:0005506">
    <property type="term" value="F:iron ion binding"/>
    <property type="evidence" value="ECO:0007669"/>
    <property type="project" value="InterPro"/>
</dbReference>
<protein>
    <submittedName>
        <fullName evidence="11">Cytochrome P450 CYP736A12-like</fullName>
    </submittedName>
</protein>
<proteinExistence type="inferred from homology"/>
<dbReference type="InterPro" id="IPR001128">
    <property type="entry name" value="Cyt_P450"/>
</dbReference>
<keyword evidence="12" id="KW-1185">Reference proteome</keyword>
<evidence type="ECO:0000256" key="6">
    <source>
        <dbReference type="ARBA" id="ARBA00023002"/>
    </source>
</evidence>
<organism evidence="11 12">
    <name type="scientific">Senna tora</name>
    <dbReference type="NCBI Taxonomy" id="362788"/>
    <lineage>
        <taxon>Eukaryota</taxon>
        <taxon>Viridiplantae</taxon>
        <taxon>Streptophyta</taxon>
        <taxon>Embryophyta</taxon>
        <taxon>Tracheophyta</taxon>
        <taxon>Spermatophyta</taxon>
        <taxon>Magnoliopsida</taxon>
        <taxon>eudicotyledons</taxon>
        <taxon>Gunneridae</taxon>
        <taxon>Pentapetalae</taxon>
        <taxon>rosids</taxon>
        <taxon>fabids</taxon>
        <taxon>Fabales</taxon>
        <taxon>Fabaceae</taxon>
        <taxon>Caesalpinioideae</taxon>
        <taxon>Cassia clade</taxon>
        <taxon>Senna</taxon>
    </lineage>
</organism>
<keyword evidence="10" id="KW-0812">Transmembrane</keyword>
<keyword evidence="7" id="KW-0408">Iron</keyword>
<evidence type="ECO:0000256" key="9">
    <source>
        <dbReference type="ARBA" id="ARBA00023136"/>
    </source>
</evidence>
<evidence type="ECO:0000256" key="7">
    <source>
        <dbReference type="ARBA" id="ARBA00023004"/>
    </source>
</evidence>
<dbReference type="GO" id="GO:0016705">
    <property type="term" value="F:oxidoreductase activity, acting on paired donors, with incorporation or reduction of molecular oxygen"/>
    <property type="evidence" value="ECO:0007669"/>
    <property type="project" value="InterPro"/>
</dbReference>
<reference evidence="11" key="1">
    <citation type="submission" date="2020-09" db="EMBL/GenBank/DDBJ databases">
        <title>Genome-Enabled Discovery of Anthraquinone Biosynthesis in Senna tora.</title>
        <authorList>
            <person name="Kang S.-H."/>
            <person name="Pandey R.P."/>
            <person name="Lee C.-M."/>
            <person name="Sim J.-S."/>
            <person name="Jeong J.-T."/>
            <person name="Choi B.-S."/>
            <person name="Jung M."/>
            <person name="Ginzburg D."/>
            <person name="Zhao K."/>
            <person name="Won S.Y."/>
            <person name="Oh T.-J."/>
            <person name="Yu Y."/>
            <person name="Kim N.-H."/>
            <person name="Lee O.R."/>
            <person name="Lee T.-H."/>
            <person name="Bashyal P."/>
            <person name="Kim T.-S."/>
            <person name="Lee W.-H."/>
            <person name="Kawkins C."/>
            <person name="Kim C.-K."/>
            <person name="Kim J.S."/>
            <person name="Ahn B.O."/>
            <person name="Rhee S.Y."/>
            <person name="Sohng J.K."/>
        </authorList>
    </citation>
    <scope>NUCLEOTIDE SEQUENCE</scope>
    <source>
        <tissue evidence="11">Leaf</tissue>
    </source>
</reference>
<name>A0A834W960_9FABA</name>
<dbReference type="Pfam" id="PF00067">
    <property type="entry name" value="p450"/>
    <property type="match status" value="1"/>
</dbReference>
<accession>A0A834W960</accession>
<feature type="transmembrane region" description="Helical" evidence="10">
    <location>
        <begin position="6"/>
        <end position="26"/>
    </location>
</feature>
<evidence type="ECO:0000256" key="4">
    <source>
        <dbReference type="ARBA" id="ARBA00022617"/>
    </source>
</evidence>
<dbReference type="PANTHER" id="PTHR47943:SF9">
    <property type="entry name" value="CYTOCHROME P450"/>
    <property type="match status" value="1"/>
</dbReference>
<keyword evidence="10" id="KW-1133">Transmembrane helix</keyword>
<comment type="similarity">
    <text evidence="3">Belongs to the cytochrome P450 family.</text>
</comment>
<keyword evidence="4" id="KW-0349">Heme</keyword>
<dbReference type="GO" id="GO:0016020">
    <property type="term" value="C:membrane"/>
    <property type="evidence" value="ECO:0007669"/>
    <property type="project" value="UniProtKB-SubCell"/>
</dbReference>
<dbReference type="InterPro" id="IPR002401">
    <property type="entry name" value="Cyt_P450_E_grp-I"/>
</dbReference>
<keyword evidence="9 10" id="KW-0472">Membrane</keyword>
<dbReference type="Proteomes" id="UP000634136">
    <property type="component" value="Unassembled WGS sequence"/>
</dbReference>
<comment type="cofactor">
    <cofactor evidence="1">
        <name>heme</name>
        <dbReference type="ChEBI" id="CHEBI:30413"/>
    </cofactor>
</comment>
<keyword evidence="6" id="KW-0560">Oxidoreductase</keyword>
<dbReference type="GO" id="GO:0004497">
    <property type="term" value="F:monooxygenase activity"/>
    <property type="evidence" value="ECO:0007669"/>
    <property type="project" value="UniProtKB-KW"/>
</dbReference>
<evidence type="ECO:0000256" key="3">
    <source>
        <dbReference type="ARBA" id="ARBA00010617"/>
    </source>
</evidence>
<gene>
    <name evidence="11" type="ORF">G2W53_034129</name>
</gene>
<dbReference type="AlphaFoldDB" id="A0A834W960"/>
<dbReference type="Gene3D" id="1.10.630.10">
    <property type="entry name" value="Cytochrome P450"/>
    <property type="match status" value="1"/>
</dbReference>
<dbReference type="InterPro" id="IPR036396">
    <property type="entry name" value="Cyt_P450_sf"/>
</dbReference>
<evidence type="ECO:0000256" key="1">
    <source>
        <dbReference type="ARBA" id="ARBA00001971"/>
    </source>
</evidence>
<dbReference type="GO" id="GO:0020037">
    <property type="term" value="F:heme binding"/>
    <property type="evidence" value="ECO:0007669"/>
    <property type="project" value="InterPro"/>
</dbReference>
<dbReference type="SUPFAM" id="SSF48264">
    <property type="entry name" value="Cytochrome P450"/>
    <property type="match status" value="1"/>
</dbReference>
<sequence length="241" mass="26957">MFPSTLALPIIFLLTCLLTFILSSTLKGGSKRKHDRKQLPGPPGLPVIGHLHLLGELPHRTLQALAKTYGPIMGLRLGQVPTIILSSPEAAELFLKVNDTVFASRPRLQASNYFSYGSKGLVFSEYGPYWRDMRKMCTINLLSASKVESFGPLRMKEVEKMVSVVEKAAMEGEVVNLSEVVHDVLEGMVYKMILGYEYDNYDHYKVDGFDLKGLVQEEMCLSGAFNLADYVPWLGVFDFQV</sequence>
<evidence type="ECO:0000256" key="8">
    <source>
        <dbReference type="ARBA" id="ARBA00023033"/>
    </source>
</evidence>
<dbReference type="PANTHER" id="PTHR47943">
    <property type="entry name" value="CYTOCHROME P450 93A3-LIKE"/>
    <property type="match status" value="1"/>
</dbReference>
<keyword evidence="8" id="KW-0503">Monooxygenase</keyword>
<evidence type="ECO:0000256" key="2">
    <source>
        <dbReference type="ARBA" id="ARBA00004370"/>
    </source>
</evidence>